<evidence type="ECO:0000256" key="1">
    <source>
        <dbReference type="ARBA" id="ARBA00022679"/>
    </source>
</evidence>
<keyword evidence="1 5" id="KW-0808">Transferase</keyword>
<keyword evidence="5" id="KW-0689">Ribosomal protein</keyword>
<sequence>MTVTTRLATAGDAPEMASLTRANREFMAPWEPERSPDYFTEAGQRQVLGDMLAQQSTVPHVIVLDGRLVGRIVLSNIVRGPFQSASLGYWVSQHVNGRGVARTAVAQMVRLAFDALGLHRVEAGTLLHNKASQRVLEVNGFRPYGMAPRYLRIAGEWQDHLLFQRLAEGG</sequence>
<proteinExistence type="inferred from homology"/>
<dbReference type="GO" id="GO:0005840">
    <property type="term" value="C:ribosome"/>
    <property type="evidence" value="ECO:0007669"/>
    <property type="project" value="UniProtKB-KW"/>
</dbReference>
<dbReference type="GO" id="GO:0005737">
    <property type="term" value="C:cytoplasm"/>
    <property type="evidence" value="ECO:0007669"/>
    <property type="project" value="TreeGrafter"/>
</dbReference>
<dbReference type="OrthoDB" id="5242221at2"/>
<dbReference type="EMBL" id="SNWR01000001">
    <property type="protein sequence ID" value="TDO40613.1"/>
    <property type="molecule type" value="Genomic_DNA"/>
</dbReference>
<dbReference type="InterPro" id="IPR000182">
    <property type="entry name" value="GNAT_dom"/>
</dbReference>
<keyword evidence="2" id="KW-0012">Acyltransferase</keyword>
<feature type="domain" description="N-acetyltransferase" evidence="4">
    <location>
        <begin position="3"/>
        <end position="168"/>
    </location>
</feature>
<evidence type="ECO:0000256" key="2">
    <source>
        <dbReference type="ARBA" id="ARBA00023315"/>
    </source>
</evidence>
<keyword evidence="5" id="KW-0687">Ribonucleoprotein</keyword>
<keyword evidence="6" id="KW-1185">Reference proteome</keyword>
<dbReference type="InterPro" id="IPR016181">
    <property type="entry name" value="Acyl_CoA_acyltransferase"/>
</dbReference>
<dbReference type="SUPFAM" id="SSF55729">
    <property type="entry name" value="Acyl-CoA N-acyltransferases (Nat)"/>
    <property type="match status" value="1"/>
</dbReference>
<dbReference type="GO" id="GO:0008999">
    <property type="term" value="F:protein-N-terminal-alanine acetyltransferase activity"/>
    <property type="evidence" value="ECO:0007669"/>
    <property type="project" value="TreeGrafter"/>
</dbReference>
<dbReference type="PANTHER" id="PTHR43792">
    <property type="entry name" value="GNAT FAMILY, PUTATIVE (AFU_ORTHOLOGUE AFUA_3G00765)-RELATED-RELATED"/>
    <property type="match status" value="1"/>
</dbReference>
<comment type="similarity">
    <text evidence="3">Belongs to the acetyltransferase family. RimJ subfamily.</text>
</comment>
<comment type="caution">
    <text evidence="5">The sequence shown here is derived from an EMBL/GenBank/DDBJ whole genome shotgun (WGS) entry which is preliminary data.</text>
</comment>
<accession>A0A4R6JV56</accession>
<dbReference type="PANTHER" id="PTHR43792:SF8">
    <property type="entry name" value="[RIBOSOMAL PROTEIN US5]-ALANINE N-ACETYLTRANSFERASE"/>
    <property type="match status" value="1"/>
</dbReference>
<dbReference type="AlphaFoldDB" id="A0A4R6JV56"/>
<evidence type="ECO:0000313" key="6">
    <source>
        <dbReference type="Proteomes" id="UP000294901"/>
    </source>
</evidence>
<dbReference type="Gene3D" id="3.40.630.30">
    <property type="match status" value="1"/>
</dbReference>
<name>A0A4R6JV56_9ACTN</name>
<dbReference type="Proteomes" id="UP000294901">
    <property type="component" value="Unassembled WGS sequence"/>
</dbReference>
<evidence type="ECO:0000256" key="3">
    <source>
        <dbReference type="ARBA" id="ARBA00038502"/>
    </source>
</evidence>
<reference evidence="5 6" key="1">
    <citation type="submission" date="2019-03" db="EMBL/GenBank/DDBJ databases">
        <title>Sequencing the genomes of 1000 actinobacteria strains.</title>
        <authorList>
            <person name="Klenk H.-P."/>
        </authorList>
    </citation>
    <scope>NUCLEOTIDE SEQUENCE [LARGE SCALE GENOMIC DNA]</scope>
    <source>
        <strain evidence="5 6">DSM 43805</strain>
    </source>
</reference>
<gene>
    <name evidence="5" type="ORF">C8E87_4328</name>
</gene>
<evidence type="ECO:0000313" key="5">
    <source>
        <dbReference type="EMBL" id="TDO40613.1"/>
    </source>
</evidence>
<dbReference type="RefSeq" id="WP_133874764.1">
    <property type="nucleotide sequence ID" value="NZ_BOMD01000007.1"/>
</dbReference>
<organism evidence="5 6">
    <name type="scientific">Paractinoplanes brasiliensis</name>
    <dbReference type="NCBI Taxonomy" id="52695"/>
    <lineage>
        <taxon>Bacteria</taxon>
        <taxon>Bacillati</taxon>
        <taxon>Actinomycetota</taxon>
        <taxon>Actinomycetes</taxon>
        <taxon>Micromonosporales</taxon>
        <taxon>Micromonosporaceae</taxon>
        <taxon>Paractinoplanes</taxon>
    </lineage>
</organism>
<dbReference type="InterPro" id="IPR051531">
    <property type="entry name" value="N-acetyltransferase"/>
</dbReference>
<protein>
    <submittedName>
        <fullName evidence="5">[SSU ribosomal protein S5P]-alanine acetyltransferase</fullName>
    </submittedName>
</protein>
<evidence type="ECO:0000259" key="4">
    <source>
        <dbReference type="PROSITE" id="PS51186"/>
    </source>
</evidence>
<dbReference type="PROSITE" id="PS51186">
    <property type="entry name" value="GNAT"/>
    <property type="match status" value="1"/>
</dbReference>
<dbReference type="Pfam" id="PF13302">
    <property type="entry name" value="Acetyltransf_3"/>
    <property type="match status" value="1"/>
</dbReference>